<sequence length="82" mass="8619">MPLTLTLSPQAGRGDAAHERAILGETGAAYPLRPASGEKVAGRPDEGPRETSPSRACLSITSPGQGMVFIISWVIGIMFVLR</sequence>
<proteinExistence type="predicted"/>
<feature type="region of interest" description="Disordered" evidence="1">
    <location>
        <begin position="32"/>
        <end position="58"/>
    </location>
</feature>
<comment type="caution">
    <text evidence="3">The sequence shown here is derived from an EMBL/GenBank/DDBJ whole genome shotgun (WGS) entry which is preliminary data.</text>
</comment>
<evidence type="ECO:0000256" key="1">
    <source>
        <dbReference type="SAM" id="MobiDB-lite"/>
    </source>
</evidence>
<reference evidence="4" key="1">
    <citation type="journal article" date="2019" name="Int. J. Syst. Evol. Microbiol.">
        <title>The Global Catalogue of Microorganisms (GCM) 10K type strain sequencing project: providing services to taxonomists for standard genome sequencing and annotation.</title>
        <authorList>
            <consortium name="The Broad Institute Genomics Platform"/>
            <consortium name="The Broad Institute Genome Sequencing Center for Infectious Disease"/>
            <person name="Wu L."/>
            <person name="Ma J."/>
        </authorList>
    </citation>
    <scope>NUCLEOTIDE SEQUENCE [LARGE SCALE GENOMIC DNA]</scope>
    <source>
        <strain evidence="4">NBRC 102122</strain>
    </source>
</reference>
<name>A0ABQ5ZWE0_9HYPH</name>
<accession>A0ABQ5ZWE0</accession>
<keyword evidence="2" id="KW-0812">Transmembrane</keyword>
<organism evidence="3 4">
    <name type="scientific">Shinella yambaruensis</name>
    <dbReference type="NCBI Taxonomy" id="415996"/>
    <lineage>
        <taxon>Bacteria</taxon>
        <taxon>Pseudomonadati</taxon>
        <taxon>Pseudomonadota</taxon>
        <taxon>Alphaproteobacteria</taxon>
        <taxon>Hyphomicrobiales</taxon>
        <taxon>Rhizobiaceae</taxon>
        <taxon>Shinella</taxon>
    </lineage>
</organism>
<keyword evidence="4" id="KW-1185">Reference proteome</keyword>
<keyword evidence="2" id="KW-0472">Membrane</keyword>
<keyword evidence="2" id="KW-1133">Transmembrane helix</keyword>
<dbReference type="EMBL" id="BSOP01000062">
    <property type="protein sequence ID" value="GLR54933.1"/>
    <property type="molecule type" value="Genomic_DNA"/>
</dbReference>
<feature type="transmembrane region" description="Helical" evidence="2">
    <location>
        <begin position="64"/>
        <end position="81"/>
    </location>
</feature>
<evidence type="ECO:0000313" key="3">
    <source>
        <dbReference type="EMBL" id="GLR54933.1"/>
    </source>
</evidence>
<evidence type="ECO:0000256" key="2">
    <source>
        <dbReference type="SAM" id="Phobius"/>
    </source>
</evidence>
<dbReference type="Proteomes" id="UP001156702">
    <property type="component" value="Unassembled WGS sequence"/>
</dbReference>
<protein>
    <submittedName>
        <fullName evidence="3">Uncharacterized protein</fullName>
    </submittedName>
</protein>
<evidence type="ECO:0000313" key="4">
    <source>
        <dbReference type="Proteomes" id="UP001156702"/>
    </source>
</evidence>
<gene>
    <name evidence="3" type="ORF">GCM10007923_61530</name>
</gene>
<feature type="compositionally biased region" description="Basic and acidic residues" evidence="1">
    <location>
        <begin position="40"/>
        <end position="49"/>
    </location>
</feature>